<dbReference type="RefSeq" id="WP_210025403.1">
    <property type="nucleotide sequence ID" value="NZ_JAGINU010000001.1"/>
</dbReference>
<evidence type="ECO:0000256" key="5">
    <source>
        <dbReference type="ARBA" id="ARBA00022989"/>
    </source>
</evidence>
<evidence type="ECO:0000313" key="9">
    <source>
        <dbReference type="EMBL" id="MBP2365496.1"/>
    </source>
</evidence>
<organism evidence="9 10">
    <name type="scientific">Pseudonocardia parietis</name>
    <dbReference type="NCBI Taxonomy" id="570936"/>
    <lineage>
        <taxon>Bacteria</taxon>
        <taxon>Bacillati</taxon>
        <taxon>Actinomycetota</taxon>
        <taxon>Actinomycetes</taxon>
        <taxon>Pseudonocardiales</taxon>
        <taxon>Pseudonocardiaceae</taxon>
        <taxon>Pseudonocardia</taxon>
    </lineage>
</organism>
<dbReference type="Gene3D" id="1.10.3720.10">
    <property type="entry name" value="MetI-like"/>
    <property type="match status" value="1"/>
</dbReference>
<dbReference type="InterPro" id="IPR035906">
    <property type="entry name" value="MetI-like_sf"/>
</dbReference>
<comment type="similarity">
    <text evidence="7">Belongs to the binding-protein-dependent transport system permease family.</text>
</comment>
<dbReference type="SUPFAM" id="SSF161098">
    <property type="entry name" value="MetI-like"/>
    <property type="match status" value="1"/>
</dbReference>
<dbReference type="PANTHER" id="PTHR43386:SF1">
    <property type="entry name" value="D,D-DIPEPTIDE TRANSPORT SYSTEM PERMEASE PROTEIN DDPC-RELATED"/>
    <property type="match status" value="1"/>
</dbReference>
<evidence type="ECO:0000313" key="10">
    <source>
        <dbReference type="Proteomes" id="UP001519295"/>
    </source>
</evidence>
<dbReference type="EMBL" id="JAGINU010000001">
    <property type="protein sequence ID" value="MBP2365496.1"/>
    <property type="molecule type" value="Genomic_DNA"/>
</dbReference>
<dbReference type="PROSITE" id="PS50928">
    <property type="entry name" value="ABC_TM1"/>
    <property type="match status" value="1"/>
</dbReference>
<feature type="transmembrane region" description="Helical" evidence="7">
    <location>
        <begin position="195"/>
        <end position="214"/>
    </location>
</feature>
<evidence type="ECO:0000256" key="3">
    <source>
        <dbReference type="ARBA" id="ARBA00022475"/>
    </source>
</evidence>
<evidence type="ECO:0000256" key="2">
    <source>
        <dbReference type="ARBA" id="ARBA00022448"/>
    </source>
</evidence>
<evidence type="ECO:0000256" key="1">
    <source>
        <dbReference type="ARBA" id="ARBA00004651"/>
    </source>
</evidence>
<dbReference type="PANTHER" id="PTHR43386">
    <property type="entry name" value="OLIGOPEPTIDE TRANSPORT SYSTEM PERMEASE PROTEIN APPC"/>
    <property type="match status" value="1"/>
</dbReference>
<protein>
    <submittedName>
        <fullName evidence="9">Peptide/nickel transport system permease protein</fullName>
    </submittedName>
</protein>
<keyword evidence="5 7" id="KW-1133">Transmembrane helix</keyword>
<keyword evidence="6 7" id="KW-0472">Membrane</keyword>
<keyword evidence="3" id="KW-1003">Cell membrane</keyword>
<feature type="transmembrane region" description="Helical" evidence="7">
    <location>
        <begin position="226"/>
        <end position="245"/>
    </location>
</feature>
<dbReference type="InterPro" id="IPR050366">
    <property type="entry name" value="BP-dependent_transpt_permease"/>
</dbReference>
<evidence type="ECO:0000259" key="8">
    <source>
        <dbReference type="PROSITE" id="PS50928"/>
    </source>
</evidence>
<dbReference type="InterPro" id="IPR000515">
    <property type="entry name" value="MetI-like"/>
</dbReference>
<accession>A0ABS4VNJ4</accession>
<proteinExistence type="inferred from homology"/>
<feature type="domain" description="ABC transmembrane type-1" evidence="8">
    <location>
        <begin position="101"/>
        <end position="282"/>
    </location>
</feature>
<comment type="subcellular location">
    <subcellularLocation>
        <location evidence="1 7">Cell membrane</location>
        <topology evidence="1 7">Multi-pass membrane protein</topology>
    </subcellularLocation>
</comment>
<keyword evidence="10" id="KW-1185">Reference proteome</keyword>
<sequence>MRRETESRGTRRMGAFRGTREASAFRGTRPAVGRIGSLPGWCREGVVIAALAAVLLVVAPLLLPDPHRADFAALLAGPSAAHPLGTDQLGRDLLSRLVHGARLTIGLSVFAVLLTGTVGVAVGMAAAATGAFGRLVMRFVDVLAAIPVVLFGLLAAVALGPGIASLLVAVTAIAWTPFARQAYLLTLAERGREYVTAAVALGAGPAWVLVRHIARNLLPPLAAHTCVRFASTLLTISGLSFLGLGVQPPTAEWGAMVAEGREYLFTAPLVVLVPSAAVVLTAGAALWWGRRWDRTGAQ</sequence>
<gene>
    <name evidence="9" type="ORF">JOF36_001192</name>
</gene>
<feature type="transmembrane region" description="Helical" evidence="7">
    <location>
        <begin position="142"/>
        <end position="175"/>
    </location>
</feature>
<feature type="transmembrane region" description="Helical" evidence="7">
    <location>
        <begin position="103"/>
        <end position="130"/>
    </location>
</feature>
<feature type="transmembrane region" description="Helical" evidence="7">
    <location>
        <begin position="45"/>
        <end position="63"/>
    </location>
</feature>
<keyword evidence="2 7" id="KW-0813">Transport</keyword>
<evidence type="ECO:0000256" key="4">
    <source>
        <dbReference type="ARBA" id="ARBA00022692"/>
    </source>
</evidence>
<dbReference type="CDD" id="cd06261">
    <property type="entry name" value="TM_PBP2"/>
    <property type="match status" value="1"/>
</dbReference>
<evidence type="ECO:0000256" key="7">
    <source>
        <dbReference type="RuleBase" id="RU363032"/>
    </source>
</evidence>
<reference evidence="9 10" key="1">
    <citation type="submission" date="2021-03" db="EMBL/GenBank/DDBJ databases">
        <title>Sequencing the genomes of 1000 actinobacteria strains.</title>
        <authorList>
            <person name="Klenk H.-P."/>
        </authorList>
    </citation>
    <scope>NUCLEOTIDE SEQUENCE [LARGE SCALE GENOMIC DNA]</scope>
    <source>
        <strain evidence="9 10">DSM 45256</strain>
    </source>
</reference>
<dbReference type="Pfam" id="PF00528">
    <property type="entry name" value="BPD_transp_1"/>
    <property type="match status" value="1"/>
</dbReference>
<comment type="caution">
    <text evidence="9">The sequence shown here is derived from an EMBL/GenBank/DDBJ whole genome shotgun (WGS) entry which is preliminary data.</text>
</comment>
<keyword evidence="4 7" id="KW-0812">Transmembrane</keyword>
<name>A0ABS4VNJ4_9PSEU</name>
<feature type="transmembrane region" description="Helical" evidence="7">
    <location>
        <begin position="265"/>
        <end position="288"/>
    </location>
</feature>
<evidence type="ECO:0000256" key="6">
    <source>
        <dbReference type="ARBA" id="ARBA00023136"/>
    </source>
</evidence>
<dbReference type="Proteomes" id="UP001519295">
    <property type="component" value="Unassembled WGS sequence"/>
</dbReference>